<reference evidence="2 3" key="1">
    <citation type="submission" date="2018-07" db="EMBL/GenBank/DDBJ databases">
        <title>Complete genome sequence of Spiroplasma alleghenense PLHS-1 (ATCC 51752).</title>
        <authorList>
            <person name="Chou L."/>
            <person name="Lee T.-Y."/>
            <person name="Tsai Y.-M."/>
            <person name="Kuo C.-H."/>
        </authorList>
    </citation>
    <scope>NUCLEOTIDE SEQUENCE [LARGE SCALE GENOMIC DNA]</scope>
    <source>
        <strain evidence="2 3">PLHS-1</strain>
    </source>
</reference>
<gene>
    <name evidence="2" type="ORF">SALLE_v1c02720</name>
</gene>
<feature type="transmembrane region" description="Helical" evidence="1">
    <location>
        <begin position="12"/>
        <end position="31"/>
    </location>
</feature>
<dbReference type="InterPro" id="IPR049713">
    <property type="entry name" value="Pr6Pr-like"/>
</dbReference>
<keyword evidence="1" id="KW-1133">Transmembrane helix</keyword>
<evidence type="ECO:0000256" key="1">
    <source>
        <dbReference type="SAM" id="Phobius"/>
    </source>
</evidence>
<evidence type="ECO:0000313" key="2">
    <source>
        <dbReference type="EMBL" id="AXK50948.1"/>
    </source>
</evidence>
<dbReference type="EMBL" id="CP031376">
    <property type="protein sequence ID" value="AXK50948.1"/>
    <property type="molecule type" value="Genomic_DNA"/>
</dbReference>
<feature type="transmembrane region" description="Helical" evidence="1">
    <location>
        <begin position="193"/>
        <end position="224"/>
    </location>
</feature>
<evidence type="ECO:0000313" key="3">
    <source>
        <dbReference type="Proteomes" id="UP000254792"/>
    </source>
</evidence>
<proteinExistence type="predicted"/>
<keyword evidence="1" id="KW-0472">Membrane</keyword>
<evidence type="ECO:0008006" key="4">
    <source>
        <dbReference type="Google" id="ProtNLM"/>
    </source>
</evidence>
<accession>A0A345Z2W9</accession>
<dbReference type="NCBIfam" id="NF038065">
    <property type="entry name" value="Pr6Pr"/>
    <property type="match status" value="1"/>
</dbReference>
<dbReference type="RefSeq" id="WP_115557869.1">
    <property type="nucleotide sequence ID" value="NZ_CP031376.1"/>
</dbReference>
<name>A0A345Z2W9_9MOLU</name>
<feature type="transmembrane region" description="Helical" evidence="1">
    <location>
        <begin position="86"/>
        <end position="109"/>
    </location>
</feature>
<feature type="transmembrane region" description="Helical" evidence="1">
    <location>
        <begin position="153"/>
        <end position="173"/>
    </location>
</feature>
<sequence length="267" mass="31058">MNHKIFKICYKLVFGINGICILLWGYISGMLNTEMITNQYHGNYQLYTEEFITTYTFLSNILVLTWLIFSGVFHKWENKNKYQSQNFALAISCYISVTFIVYNFVLIPVEGWPSSASDQAITIFDHMINPIVMVCYLVFLMDGKQKVGVKKEFLTKFVWIWAGTLGYCVFAMLRGELRINSGDYFKGMEYPYFFLNVHSGLGVVWFIMAFISISGMLVGFSMLYNFASNKMIEKEYYKKWNSIEVIEESEPKKIIKKESKKAVVAKK</sequence>
<protein>
    <recommendedName>
        <fullName evidence="4">Pr6Pr family membrane protein</fullName>
    </recommendedName>
</protein>
<feature type="transmembrane region" description="Helical" evidence="1">
    <location>
        <begin position="51"/>
        <end position="74"/>
    </location>
</feature>
<dbReference type="OrthoDB" id="392064at2"/>
<keyword evidence="3" id="KW-1185">Reference proteome</keyword>
<organism evidence="2 3">
    <name type="scientific">Spiroplasma alleghenense</name>
    <dbReference type="NCBI Taxonomy" id="216931"/>
    <lineage>
        <taxon>Bacteria</taxon>
        <taxon>Bacillati</taxon>
        <taxon>Mycoplasmatota</taxon>
        <taxon>Mollicutes</taxon>
        <taxon>Entomoplasmatales</taxon>
        <taxon>Spiroplasmataceae</taxon>
        <taxon>Spiroplasma</taxon>
    </lineage>
</organism>
<feature type="transmembrane region" description="Helical" evidence="1">
    <location>
        <begin position="121"/>
        <end position="141"/>
    </location>
</feature>
<dbReference type="Proteomes" id="UP000254792">
    <property type="component" value="Chromosome"/>
</dbReference>
<dbReference type="KEGG" id="salx:SALLE_v1c02720"/>
<dbReference type="AlphaFoldDB" id="A0A345Z2W9"/>
<keyword evidence="1" id="KW-0812">Transmembrane</keyword>